<feature type="binding site" evidence="6">
    <location>
        <position position="14"/>
    </location>
    <ligand>
        <name>tRNA</name>
        <dbReference type="ChEBI" id="CHEBI:17843"/>
    </ligand>
</feature>
<accession>A0A2M6YPU6</accession>
<dbReference type="CDD" id="cd00462">
    <property type="entry name" value="PTH"/>
    <property type="match status" value="1"/>
</dbReference>
<evidence type="ECO:0000313" key="7">
    <source>
        <dbReference type="EMBL" id="PIU33151.1"/>
    </source>
</evidence>
<evidence type="ECO:0000256" key="6">
    <source>
        <dbReference type="HAMAP-Rule" id="MF_00083"/>
    </source>
</evidence>
<feature type="binding site" evidence="6">
    <location>
        <position position="78"/>
    </location>
    <ligand>
        <name>tRNA</name>
        <dbReference type="ChEBI" id="CHEBI:17843"/>
    </ligand>
</feature>
<reference evidence="8" key="1">
    <citation type="submission" date="2017-09" db="EMBL/GenBank/DDBJ databases">
        <title>Depth-based differentiation of microbial function through sediment-hosted aquifers and enrichment of novel symbionts in the deep terrestrial subsurface.</title>
        <authorList>
            <person name="Probst A.J."/>
            <person name="Ladd B."/>
            <person name="Jarett J.K."/>
            <person name="Geller-Mcgrath D.E."/>
            <person name="Sieber C.M.K."/>
            <person name="Emerson J.B."/>
            <person name="Anantharaman K."/>
            <person name="Thomas B.C."/>
            <person name="Malmstrom R."/>
            <person name="Stieglmeier M."/>
            <person name="Klingl A."/>
            <person name="Woyke T."/>
            <person name="Ryan C.M."/>
            <person name="Banfield J.F."/>
        </authorList>
    </citation>
    <scope>NUCLEOTIDE SEQUENCE [LARGE SCALE GENOMIC DNA]</scope>
</reference>
<comment type="caution">
    <text evidence="6">Lacks conserved residue(s) required for the propagation of feature annotation.</text>
</comment>
<organism evidence="7 8">
    <name type="scientific">Candidatus Shapirobacteria bacterium CG07_land_8_20_14_0_80_39_12</name>
    <dbReference type="NCBI Taxonomy" id="1974480"/>
    <lineage>
        <taxon>Bacteria</taxon>
        <taxon>Candidatus Shapironibacteriota</taxon>
    </lineage>
</organism>
<dbReference type="GO" id="GO:0006515">
    <property type="term" value="P:protein quality control for misfolded or incompletely synthesized proteins"/>
    <property type="evidence" value="ECO:0007669"/>
    <property type="project" value="UniProtKB-UniRule"/>
</dbReference>
<dbReference type="GO" id="GO:0072344">
    <property type="term" value="P:rescue of stalled ribosome"/>
    <property type="evidence" value="ECO:0007669"/>
    <property type="project" value="UniProtKB-UniRule"/>
</dbReference>
<feature type="active site" description="Proton acceptor" evidence="6">
    <location>
        <position position="19"/>
    </location>
</feature>
<keyword evidence="6" id="KW-0963">Cytoplasm</keyword>
<comment type="subcellular location">
    <subcellularLocation>
        <location evidence="6">Cytoplasm</location>
    </subcellularLocation>
</comment>
<dbReference type="GO" id="GO:0005737">
    <property type="term" value="C:cytoplasm"/>
    <property type="evidence" value="ECO:0007669"/>
    <property type="project" value="UniProtKB-SubCell"/>
</dbReference>
<evidence type="ECO:0000313" key="8">
    <source>
        <dbReference type="Proteomes" id="UP000229559"/>
    </source>
</evidence>
<dbReference type="EC" id="3.1.1.29" evidence="1 6"/>
<dbReference type="InterPro" id="IPR001328">
    <property type="entry name" value="Pept_tRNA_hydro"/>
</dbReference>
<dbReference type="PANTHER" id="PTHR17224:SF1">
    <property type="entry name" value="PEPTIDYL-TRNA HYDROLASE"/>
    <property type="match status" value="1"/>
</dbReference>
<evidence type="ECO:0000256" key="4">
    <source>
        <dbReference type="ARBA" id="ARBA00022884"/>
    </source>
</evidence>
<name>A0A2M6YPU6_9BACT</name>
<comment type="caution">
    <text evidence="7">The sequence shown here is derived from an EMBL/GenBank/DDBJ whole genome shotgun (WGS) entry which is preliminary data.</text>
</comment>
<comment type="catalytic activity">
    <reaction evidence="6">
        <text>an N-acyl-L-alpha-aminoacyl-tRNA + H2O = an N-acyl-L-amino acid + a tRNA + H(+)</text>
        <dbReference type="Rhea" id="RHEA:54448"/>
        <dbReference type="Rhea" id="RHEA-COMP:10123"/>
        <dbReference type="Rhea" id="RHEA-COMP:13883"/>
        <dbReference type="ChEBI" id="CHEBI:15377"/>
        <dbReference type="ChEBI" id="CHEBI:15378"/>
        <dbReference type="ChEBI" id="CHEBI:59874"/>
        <dbReference type="ChEBI" id="CHEBI:78442"/>
        <dbReference type="ChEBI" id="CHEBI:138191"/>
        <dbReference type="EC" id="3.1.1.29"/>
    </reaction>
</comment>
<comment type="subunit">
    <text evidence="6">Monomer.</text>
</comment>
<evidence type="ECO:0000256" key="3">
    <source>
        <dbReference type="ARBA" id="ARBA00022801"/>
    </source>
</evidence>
<comment type="function">
    <text evidence="6">Hydrolyzes ribosome-free peptidyl-tRNAs (with 1 or more amino acids incorporated), which drop off the ribosome during protein synthesis, or as a result of ribosome stalling.</text>
</comment>
<feature type="site" description="Discriminates between blocked and unblocked aminoacyl-tRNA" evidence="6">
    <location>
        <position position="9"/>
    </location>
</feature>
<dbReference type="SUPFAM" id="SSF53178">
    <property type="entry name" value="Peptidyl-tRNA hydrolase-like"/>
    <property type="match status" value="1"/>
</dbReference>
<dbReference type="Gene3D" id="3.40.50.1470">
    <property type="entry name" value="Peptidyl-tRNA hydrolase"/>
    <property type="match status" value="1"/>
</dbReference>
<proteinExistence type="inferred from homology"/>
<keyword evidence="2 6" id="KW-0820">tRNA-binding</keyword>
<dbReference type="Proteomes" id="UP000229559">
    <property type="component" value="Unassembled WGS sequence"/>
</dbReference>
<sequence length="199" mass="22114">MKLIIGLGNPGEKYQNSRHNLGFMVLDEFARKILPLTKTKWGTSQKANSQFIIFNSQFISSLRETNSFILVKPQTMMNASGFAVAKMSNFYKVKPEDIWVVHDDVDLPLGKIKIRLGGAAAGHHGVESIIQQLGTDKFVRFRLGIGHPGKGNDKLVERYVLQGFAFHEAGGARQAVKKVIQALKKALKDGLVKTMSEFN</sequence>
<comment type="similarity">
    <text evidence="6">Belongs to the PTH family.</text>
</comment>
<protein>
    <recommendedName>
        <fullName evidence="5 6">Peptidyl-tRNA hydrolase</fullName>
        <shortName evidence="6">Pth</shortName>
        <ecNumber evidence="1 6">3.1.1.29</ecNumber>
    </recommendedName>
</protein>
<feature type="site" description="Stabilizes the basic form of H active site to accept a proton" evidence="6">
    <location>
        <position position="103"/>
    </location>
</feature>
<dbReference type="PANTHER" id="PTHR17224">
    <property type="entry name" value="PEPTIDYL-TRNA HYDROLASE"/>
    <property type="match status" value="1"/>
</dbReference>
<feature type="binding site" evidence="6">
    <location>
        <position position="76"/>
    </location>
    <ligand>
        <name>tRNA</name>
        <dbReference type="ChEBI" id="CHEBI:17843"/>
    </ligand>
</feature>
<dbReference type="GO" id="GO:0004045">
    <property type="term" value="F:peptidyl-tRNA hydrolase activity"/>
    <property type="evidence" value="ECO:0007669"/>
    <property type="project" value="UniProtKB-UniRule"/>
</dbReference>
<dbReference type="NCBIfam" id="TIGR00447">
    <property type="entry name" value="pth"/>
    <property type="match status" value="1"/>
</dbReference>
<evidence type="ECO:0000256" key="2">
    <source>
        <dbReference type="ARBA" id="ARBA00022555"/>
    </source>
</evidence>
<evidence type="ECO:0000256" key="5">
    <source>
        <dbReference type="ARBA" id="ARBA00050038"/>
    </source>
</evidence>
<keyword evidence="4 6" id="KW-0694">RNA-binding</keyword>
<dbReference type="AlphaFoldDB" id="A0A2M6YPU6"/>
<dbReference type="Pfam" id="PF01195">
    <property type="entry name" value="Pept_tRNA_hydro"/>
    <property type="match status" value="1"/>
</dbReference>
<evidence type="ECO:0000256" key="1">
    <source>
        <dbReference type="ARBA" id="ARBA00013260"/>
    </source>
</evidence>
<dbReference type="GO" id="GO:0000049">
    <property type="term" value="F:tRNA binding"/>
    <property type="evidence" value="ECO:0007669"/>
    <property type="project" value="UniProtKB-UniRule"/>
</dbReference>
<comment type="function">
    <text evidence="6">Catalyzes the release of premature peptidyl moieties from peptidyl-tRNA molecules trapped in stalled 50S ribosomal subunits, and thus maintains levels of free tRNAs and 50S ribosomes.</text>
</comment>
<dbReference type="InterPro" id="IPR036416">
    <property type="entry name" value="Pept_tRNA_hydro_sf"/>
</dbReference>
<dbReference type="FunFam" id="3.40.50.1470:FF:000001">
    <property type="entry name" value="Peptidyl-tRNA hydrolase"/>
    <property type="match status" value="1"/>
</dbReference>
<dbReference type="EMBL" id="PEXA01000049">
    <property type="protein sequence ID" value="PIU33151.1"/>
    <property type="molecule type" value="Genomic_DNA"/>
</dbReference>
<gene>
    <name evidence="6" type="primary">pth</name>
    <name evidence="7" type="ORF">COT04_01615</name>
</gene>
<dbReference type="HAMAP" id="MF_00083">
    <property type="entry name" value="Pept_tRNA_hydro_bact"/>
    <property type="match status" value="1"/>
</dbReference>
<keyword evidence="3 6" id="KW-0378">Hydrolase</keyword>